<dbReference type="PANTHER" id="PTHR30408:SF12">
    <property type="entry name" value="TYPE I RESTRICTION ENZYME MJAVIII SPECIFICITY SUBUNIT"/>
    <property type="match status" value="1"/>
</dbReference>
<evidence type="ECO:0000313" key="6">
    <source>
        <dbReference type="Proteomes" id="UP000697927"/>
    </source>
</evidence>
<protein>
    <submittedName>
        <fullName evidence="5">Restriction endonuclease subunit S</fullName>
    </submittedName>
</protein>
<keyword evidence="3" id="KW-0238">DNA-binding</keyword>
<evidence type="ECO:0000259" key="4">
    <source>
        <dbReference type="Pfam" id="PF01420"/>
    </source>
</evidence>
<evidence type="ECO:0000256" key="2">
    <source>
        <dbReference type="ARBA" id="ARBA00022747"/>
    </source>
</evidence>
<comment type="similarity">
    <text evidence="1">Belongs to the type-I restriction system S methylase family.</text>
</comment>
<dbReference type="PANTHER" id="PTHR30408">
    <property type="entry name" value="TYPE-1 RESTRICTION ENZYME ECOKI SPECIFICITY PROTEIN"/>
    <property type="match status" value="1"/>
</dbReference>
<feature type="domain" description="Type I restriction modification DNA specificity" evidence="4">
    <location>
        <begin position="3"/>
        <end position="171"/>
    </location>
</feature>
<evidence type="ECO:0000256" key="1">
    <source>
        <dbReference type="ARBA" id="ARBA00010923"/>
    </source>
</evidence>
<dbReference type="CDD" id="cd17259">
    <property type="entry name" value="RMtype1_S_StySKI-TRD2-CR2_like"/>
    <property type="match status" value="1"/>
</dbReference>
<comment type="caution">
    <text evidence="5">The sequence shown here is derived from an EMBL/GenBank/DDBJ whole genome shotgun (WGS) entry which is preliminary data.</text>
</comment>
<dbReference type="GO" id="GO:0004519">
    <property type="term" value="F:endonuclease activity"/>
    <property type="evidence" value="ECO:0007669"/>
    <property type="project" value="UniProtKB-KW"/>
</dbReference>
<dbReference type="CDD" id="cd17252">
    <property type="entry name" value="RMtype1_S_EcoKI-TRD1-CR1_like"/>
    <property type="match status" value="1"/>
</dbReference>
<evidence type="ECO:0000256" key="3">
    <source>
        <dbReference type="ARBA" id="ARBA00023125"/>
    </source>
</evidence>
<dbReference type="EMBL" id="SOYS01000004">
    <property type="protein sequence ID" value="NIY48246.1"/>
    <property type="molecule type" value="Genomic_DNA"/>
</dbReference>
<proteinExistence type="inferred from homology"/>
<dbReference type="InterPro" id="IPR000055">
    <property type="entry name" value="Restrct_endonuc_typeI_TRD"/>
</dbReference>
<accession>A0ABX0VMH1</accession>
<dbReference type="Pfam" id="PF01420">
    <property type="entry name" value="Methylase_S"/>
    <property type="match status" value="1"/>
</dbReference>
<sequence>MSWPMVKLGDVLSIIRGVTFKPNDQVEPLSEGSTIVMRTKNVQRSGLDISDLIAIPDSFIKRAEQYLCSEDMLISSANSWELVGKISFIEKLPANSTAGGFISIIRAKKEKVIPKYLYYWLTLEHTQVKIRNCGQKTTNISNLNLERFKELLIPLPSLNDQKRIVAILDKAAVICKKRDQAIKLADDFLRSTFLDMFGDPVVNPKNLEKAPITELTEIITGFAFKSNDYVGDSSESVRLCRGANTLTGYLDWGDTKFWPKNKLEKLDNYLIKAGDIILAMDRPWITNGLKVCIFPENQRETYLVQRVARLRPRCESYTNYIYSCIKSPAFEKHCRPTETTVPHISPVELKNFEVLIPNSELMDKYHSIASTINNSLNKMDTCNISGDALFSKLCQQAFSGHLKR</sequence>
<dbReference type="InterPro" id="IPR044946">
    <property type="entry name" value="Restrct_endonuc_typeI_TRD_sf"/>
</dbReference>
<dbReference type="InterPro" id="IPR052021">
    <property type="entry name" value="Type-I_RS_S_subunit"/>
</dbReference>
<dbReference type="Gene3D" id="3.90.220.20">
    <property type="entry name" value="DNA methylase specificity domains"/>
    <property type="match status" value="2"/>
</dbReference>
<gene>
    <name evidence="5" type="ORF">E2L00_12080</name>
</gene>
<reference evidence="5 6" key="1">
    <citation type="journal article" date="2020" name="Microorganisms">
        <title>Polyphasic Characterisation of Cedecea colo sp. nov., a New Enteric Bacterium Isolated from the Koala Hindgut.</title>
        <authorList>
            <person name="Boath J.M."/>
            <person name="Dakhal S."/>
            <person name="Van T.T.H."/>
            <person name="Moore R.J."/>
            <person name="Dekiwadia C."/>
            <person name="Macreadie I.G."/>
        </authorList>
    </citation>
    <scope>NUCLEOTIDE SEQUENCE [LARGE SCALE GENOMIC DNA]</scope>
    <source>
        <strain evidence="5 6">ZA</strain>
    </source>
</reference>
<keyword evidence="5" id="KW-0378">Hydrolase</keyword>
<dbReference type="RefSeq" id="WP_167611642.1">
    <property type="nucleotide sequence ID" value="NZ_SOYS01000004.1"/>
</dbReference>
<keyword evidence="2" id="KW-0680">Restriction system</keyword>
<evidence type="ECO:0000313" key="5">
    <source>
        <dbReference type="EMBL" id="NIY48246.1"/>
    </source>
</evidence>
<dbReference type="Proteomes" id="UP000697927">
    <property type="component" value="Unassembled WGS sequence"/>
</dbReference>
<organism evidence="5 6">
    <name type="scientific">Cedecea colo</name>
    <dbReference type="NCBI Taxonomy" id="2552946"/>
    <lineage>
        <taxon>Bacteria</taxon>
        <taxon>Pseudomonadati</taxon>
        <taxon>Pseudomonadota</taxon>
        <taxon>Gammaproteobacteria</taxon>
        <taxon>Enterobacterales</taxon>
        <taxon>Enterobacteriaceae</taxon>
        <taxon>Cedecea</taxon>
    </lineage>
</organism>
<keyword evidence="5" id="KW-0255">Endonuclease</keyword>
<keyword evidence="6" id="KW-1185">Reference proteome</keyword>
<dbReference type="SUPFAM" id="SSF116734">
    <property type="entry name" value="DNA methylase specificity domain"/>
    <property type="match status" value="2"/>
</dbReference>
<keyword evidence="5" id="KW-0540">Nuclease</keyword>
<name>A0ABX0VMH1_9ENTR</name>